<gene>
    <name evidence="2" type="ORF">ACFQPF_16865</name>
</gene>
<dbReference type="RefSeq" id="WP_379751114.1">
    <property type="nucleotide sequence ID" value="NZ_JBHTCP010000051.1"/>
</dbReference>
<feature type="domain" description="PRC-barrel" evidence="1">
    <location>
        <begin position="128"/>
        <end position="169"/>
    </location>
</feature>
<accession>A0ABW2NWH8</accession>
<organism evidence="2 3">
    <name type="scientific">Fictibacillus iocasae</name>
    <dbReference type="NCBI Taxonomy" id="2715437"/>
    <lineage>
        <taxon>Bacteria</taxon>
        <taxon>Bacillati</taxon>
        <taxon>Bacillota</taxon>
        <taxon>Bacilli</taxon>
        <taxon>Bacillales</taxon>
        <taxon>Fictibacillaceae</taxon>
        <taxon>Fictibacillus</taxon>
    </lineage>
</organism>
<comment type="caution">
    <text evidence="2">The sequence shown here is derived from an EMBL/GenBank/DDBJ whole genome shotgun (WGS) entry which is preliminary data.</text>
</comment>
<proteinExistence type="predicted"/>
<name>A0ABW2NWH8_9BACL</name>
<dbReference type="InterPro" id="IPR027275">
    <property type="entry name" value="PRC-brl_dom"/>
</dbReference>
<evidence type="ECO:0000313" key="2">
    <source>
        <dbReference type="EMBL" id="MFC7373313.1"/>
    </source>
</evidence>
<evidence type="ECO:0000313" key="3">
    <source>
        <dbReference type="Proteomes" id="UP001596549"/>
    </source>
</evidence>
<dbReference type="EMBL" id="JBHTCP010000051">
    <property type="protein sequence ID" value="MFC7373313.1"/>
    <property type="molecule type" value="Genomic_DNA"/>
</dbReference>
<dbReference type="Gene3D" id="2.30.30.240">
    <property type="entry name" value="PRC-barrel domain"/>
    <property type="match status" value="1"/>
</dbReference>
<dbReference type="SUPFAM" id="SSF50346">
    <property type="entry name" value="PRC-barrel domain"/>
    <property type="match status" value="1"/>
</dbReference>
<evidence type="ECO:0000259" key="1">
    <source>
        <dbReference type="Pfam" id="PF05239"/>
    </source>
</evidence>
<sequence>MLKISELIGMKIKHAELGNTEHKVDDVVFREDNTSISYLIYHVDTMKNDKGRPLNDGLINKAGTWVTGMNDSNLPSAGMIDEQDFSAAQKDTYYVPWPEIEKMEEETVIYKGSERQKSLDVSGTSWQSYKGLKVIHPDGKDLGEITDGVLNVNSGKIEGWIVTGGFWKQLMGEGTKTIQLDGKPNWAAQEWRLQSEPETLMQKQ</sequence>
<dbReference type="Proteomes" id="UP001596549">
    <property type="component" value="Unassembled WGS sequence"/>
</dbReference>
<protein>
    <submittedName>
        <fullName evidence="2">PRC-barrel domain-containing protein</fullName>
    </submittedName>
</protein>
<reference evidence="3" key="1">
    <citation type="journal article" date="2019" name="Int. J. Syst. Evol. Microbiol.">
        <title>The Global Catalogue of Microorganisms (GCM) 10K type strain sequencing project: providing services to taxonomists for standard genome sequencing and annotation.</title>
        <authorList>
            <consortium name="The Broad Institute Genomics Platform"/>
            <consortium name="The Broad Institute Genome Sequencing Center for Infectious Disease"/>
            <person name="Wu L."/>
            <person name="Ma J."/>
        </authorList>
    </citation>
    <scope>NUCLEOTIDE SEQUENCE [LARGE SCALE GENOMIC DNA]</scope>
    <source>
        <strain evidence="3">NBRC 106396</strain>
    </source>
</reference>
<dbReference type="Pfam" id="PF05239">
    <property type="entry name" value="PRC"/>
    <property type="match status" value="1"/>
</dbReference>
<dbReference type="InterPro" id="IPR011033">
    <property type="entry name" value="PRC_barrel-like_sf"/>
</dbReference>
<keyword evidence="3" id="KW-1185">Reference proteome</keyword>